<feature type="chain" id="PRO_5042613289" evidence="1">
    <location>
        <begin position="18"/>
        <end position="149"/>
    </location>
</feature>
<evidence type="ECO:0000313" key="2">
    <source>
        <dbReference type="EMBL" id="CAJ2503990.1"/>
    </source>
</evidence>
<reference evidence="2" key="1">
    <citation type="submission" date="2023-10" db="EMBL/GenBank/DDBJ databases">
        <authorList>
            <person name="Hackl T."/>
        </authorList>
    </citation>
    <scope>NUCLEOTIDE SEQUENCE</scope>
</reference>
<accession>A0AAI8YGH6</accession>
<comment type="caution">
    <text evidence="2">The sequence shown here is derived from an EMBL/GenBank/DDBJ whole genome shotgun (WGS) entry which is preliminary data.</text>
</comment>
<dbReference type="EMBL" id="CAUWAG010000006">
    <property type="protein sequence ID" value="CAJ2503990.1"/>
    <property type="molecule type" value="Genomic_DNA"/>
</dbReference>
<protein>
    <submittedName>
        <fullName evidence="2">Uu.00g113840.m01.CDS01</fullName>
    </submittedName>
</protein>
<organism evidence="2 3">
    <name type="scientific">Anthostomella pinea</name>
    <dbReference type="NCBI Taxonomy" id="933095"/>
    <lineage>
        <taxon>Eukaryota</taxon>
        <taxon>Fungi</taxon>
        <taxon>Dikarya</taxon>
        <taxon>Ascomycota</taxon>
        <taxon>Pezizomycotina</taxon>
        <taxon>Sordariomycetes</taxon>
        <taxon>Xylariomycetidae</taxon>
        <taxon>Xylariales</taxon>
        <taxon>Xylariaceae</taxon>
        <taxon>Anthostomella</taxon>
    </lineage>
</organism>
<name>A0AAI8YGH6_9PEZI</name>
<evidence type="ECO:0000256" key="1">
    <source>
        <dbReference type="SAM" id="SignalP"/>
    </source>
</evidence>
<keyword evidence="1" id="KW-0732">Signal</keyword>
<sequence length="149" mass="15000">MKTFNTIAALLPAAVLGAAVPRAAEYSVTDFSAACIAHSTYCALNFNVTTSAGAPTVTCSFFGPGPDYLPAIPLSGCSDPSVSFSFAPAADKSAFPLTVVSAAGPGTNLTGTYVIPGADVTLDNNGAVVDERYIGGAEFVITDLTTIPA</sequence>
<dbReference type="Proteomes" id="UP001295740">
    <property type="component" value="Unassembled WGS sequence"/>
</dbReference>
<gene>
    <name evidence="2" type="ORF">KHLLAP_LOCUS4458</name>
</gene>
<keyword evidence="3" id="KW-1185">Reference proteome</keyword>
<feature type="signal peptide" evidence="1">
    <location>
        <begin position="1"/>
        <end position="17"/>
    </location>
</feature>
<evidence type="ECO:0000313" key="3">
    <source>
        <dbReference type="Proteomes" id="UP001295740"/>
    </source>
</evidence>
<dbReference type="AlphaFoldDB" id="A0AAI8YGH6"/>
<proteinExistence type="predicted"/>